<evidence type="ECO:0000256" key="2">
    <source>
        <dbReference type="ARBA" id="ARBA00022679"/>
    </source>
</evidence>
<dbReference type="Pfam" id="PF13417">
    <property type="entry name" value="GST_N_3"/>
    <property type="match status" value="1"/>
</dbReference>
<dbReference type="SFLD" id="SFLDS00019">
    <property type="entry name" value="Glutathione_Transferase_(cytos"/>
    <property type="match status" value="1"/>
</dbReference>
<evidence type="ECO:0000259" key="4">
    <source>
        <dbReference type="PROSITE" id="PS50405"/>
    </source>
</evidence>
<evidence type="ECO:0000313" key="6">
    <source>
        <dbReference type="Proteomes" id="UP001556692"/>
    </source>
</evidence>
<dbReference type="SUPFAM" id="SSF47616">
    <property type="entry name" value="GST C-terminal domain-like"/>
    <property type="match status" value="1"/>
</dbReference>
<dbReference type="InterPro" id="IPR036282">
    <property type="entry name" value="Glutathione-S-Trfase_C_sf"/>
</dbReference>
<keyword evidence="6" id="KW-1185">Reference proteome</keyword>
<dbReference type="SUPFAM" id="SSF52833">
    <property type="entry name" value="Thioredoxin-like"/>
    <property type="match status" value="1"/>
</dbReference>
<dbReference type="PANTHER" id="PTHR43900">
    <property type="entry name" value="GLUTATHIONE S-TRANSFERASE RHO"/>
    <property type="match status" value="1"/>
</dbReference>
<evidence type="ECO:0000256" key="1">
    <source>
        <dbReference type="ARBA" id="ARBA00012452"/>
    </source>
</evidence>
<dbReference type="PROSITE" id="PS50404">
    <property type="entry name" value="GST_NTER"/>
    <property type="match status" value="1"/>
</dbReference>
<comment type="caution">
    <text evidence="5">The sequence shown here is derived from an EMBL/GenBank/DDBJ whole genome shotgun (WGS) entry which is preliminary data.</text>
</comment>
<evidence type="ECO:0000259" key="3">
    <source>
        <dbReference type="PROSITE" id="PS50404"/>
    </source>
</evidence>
<dbReference type="SFLD" id="SFLDG00358">
    <property type="entry name" value="Main_(cytGST)"/>
    <property type="match status" value="1"/>
</dbReference>
<sequence>MAAERPRLFGAAYSVYVRIARLALIEKGVDHELVPVDIFSPEGVPEWYRERHPFGKIPAFEHDGFRLFETAAITRYVDEAFPGPALQPADVRERAMMTQIVSLLDAYAYRTLVWDIYVETVSKPRDGGATDAARVAAALPRARICLETLEGLERPGPWLLGEQLTLADLHAAPMFAYFVQATEGRDMLATCPGLRSWWEGIRSRDSFMKTNEGD</sequence>
<dbReference type="InterPro" id="IPR004046">
    <property type="entry name" value="GST_C"/>
</dbReference>
<organism evidence="5 6">
    <name type="scientific">Aquibium pacificus</name>
    <dbReference type="NCBI Taxonomy" id="3153579"/>
    <lineage>
        <taxon>Bacteria</taxon>
        <taxon>Pseudomonadati</taxon>
        <taxon>Pseudomonadota</taxon>
        <taxon>Alphaproteobacteria</taxon>
        <taxon>Hyphomicrobiales</taxon>
        <taxon>Phyllobacteriaceae</taxon>
        <taxon>Aquibium</taxon>
    </lineage>
</organism>
<name>A0ABV3SF81_9HYPH</name>
<keyword evidence="2" id="KW-0808">Transferase</keyword>
<dbReference type="Proteomes" id="UP001556692">
    <property type="component" value="Unassembled WGS sequence"/>
</dbReference>
<dbReference type="InterPro" id="IPR004045">
    <property type="entry name" value="Glutathione_S-Trfase_N"/>
</dbReference>
<dbReference type="InterPro" id="IPR010987">
    <property type="entry name" value="Glutathione-S-Trfase_C-like"/>
</dbReference>
<dbReference type="Gene3D" id="3.40.30.10">
    <property type="entry name" value="Glutaredoxin"/>
    <property type="match status" value="1"/>
</dbReference>
<dbReference type="Pfam" id="PF00043">
    <property type="entry name" value="GST_C"/>
    <property type="match status" value="1"/>
</dbReference>
<feature type="domain" description="GST N-terminal" evidence="3">
    <location>
        <begin position="4"/>
        <end position="85"/>
    </location>
</feature>
<accession>A0ABV3SF81</accession>
<dbReference type="EMBL" id="JBDPGJ010000001">
    <property type="protein sequence ID" value="MEX0404963.1"/>
    <property type="molecule type" value="Genomic_DNA"/>
</dbReference>
<dbReference type="InterPro" id="IPR040079">
    <property type="entry name" value="Glutathione_S-Trfase"/>
</dbReference>
<evidence type="ECO:0000313" key="5">
    <source>
        <dbReference type="EMBL" id="MEX0404963.1"/>
    </source>
</evidence>
<dbReference type="InterPro" id="IPR036249">
    <property type="entry name" value="Thioredoxin-like_sf"/>
</dbReference>
<gene>
    <name evidence="5" type="ORF">ABGN05_04720</name>
</gene>
<dbReference type="Gene3D" id="1.20.1050.10">
    <property type="match status" value="1"/>
</dbReference>
<proteinExistence type="predicted"/>
<dbReference type="RefSeq" id="WP_367952822.1">
    <property type="nucleotide sequence ID" value="NZ_JBDPGJ010000001.1"/>
</dbReference>
<dbReference type="CDD" id="cd00299">
    <property type="entry name" value="GST_C_family"/>
    <property type="match status" value="1"/>
</dbReference>
<dbReference type="PROSITE" id="PS50405">
    <property type="entry name" value="GST_CTER"/>
    <property type="match status" value="1"/>
</dbReference>
<protein>
    <recommendedName>
        <fullName evidence="1">glutathione transferase</fullName>
        <ecNumber evidence="1">2.5.1.18</ecNumber>
    </recommendedName>
</protein>
<feature type="domain" description="GST C-terminal" evidence="4">
    <location>
        <begin position="90"/>
        <end position="214"/>
    </location>
</feature>
<reference evidence="5 6" key="1">
    <citation type="submission" date="2024-05" db="EMBL/GenBank/DDBJ databases">
        <authorList>
            <person name="Jiang F."/>
        </authorList>
    </citation>
    <scope>NUCLEOTIDE SEQUENCE [LARGE SCALE GENOMIC DNA]</scope>
    <source>
        <strain evidence="5 6">LZ166</strain>
    </source>
</reference>
<dbReference type="PANTHER" id="PTHR43900:SF3">
    <property type="entry name" value="GLUTATHIONE S-TRANSFERASE RHO"/>
    <property type="match status" value="1"/>
</dbReference>
<dbReference type="EC" id="2.5.1.18" evidence="1"/>